<dbReference type="Gene3D" id="1.10.3720.10">
    <property type="entry name" value="MetI-like"/>
    <property type="match status" value="1"/>
</dbReference>
<evidence type="ECO:0000313" key="11">
    <source>
        <dbReference type="Proteomes" id="UP000677265"/>
    </source>
</evidence>
<protein>
    <submittedName>
        <fullName evidence="9">Amino acid ABC transporter permease</fullName>
    </submittedName>
</protein>
<sequence>MKFDIAFIIDQLPYLMTGLKMTLLLSFASLVLSLLIGIAGAVIRILKVPILSPIIIGYVELIRNTPLLVQIFFLYFGLPFIGLKLSGTVTGIVALSLWGGAYAIENFRGGFKSVSKSLNEAGYSLGLNTYHVYRHIIIPIGFRVSFPSFSNTAMSVVKNSSLLAGIGVLELTFTALNSVAVSFKYIEMFLSLGIIYLLIVWVLSFLFALIERKLDFKRRSAKKALFSFKGMANKTYGKAG</sequence>
<keyword evidence="6 7" id="KW-0472">Membrane</keyword>
<evidence type="ECO:0000256" key="6">
    <source>
        <dbReference type="ARBA" id="ARBA00023136"/>
    </source>
</evidence>
<dbReference type="RefSeq" id="WP_213148076.1">
    <property type="nucleotide sequence ID" value="NZ_JAGYPE020000028.1"/>
</dbReference>
<dbReference type="EMBL" id="JAGYPE020000028">
    <property type="protein sequence ID" value="MCH6266976.1"/>
    <property type="molecule type" value="Genomic_DNA"/>
</dbReference>
<accession>A0A942TAT2</accession>
<dbReference type="SUPFAM" id="SSF161098">
    <property type="entry name" value="MetI-like"/>
    <property type="match status" value="1"/>
</dbReference>
<feature type="transmembrane region" description="Helical" evidence="7">
    <location>
        <begin position="23"/>
        <end position="46"/>
    </location>
</feature>
<feature type="transmembrane region" description="Helical" evidence="7">
    <location>
        <begin position="162"/>
        <end position="183"/>
    </location>
</feature>
<comment type="similarity">
    <text evidence="7">Belongs to the binding-protein-dependent transport system permease family.</text>
</comment>
<dbReference type="InterPro" id="IPR000515">
    <property type="entry name" value="MetI-like"/>
</dbReference>
<dbReference type="NCBIfam" id="TIGR01726">
    <property type="entry name" value="HEQRo_perm_3TM"/>
    <property type="match status" value="1"/>
</dbReference>
<dbReference type="GO" id="GO:0006865">
    <property type="term" value="P:amino acid transport"/>
    <property type="evidence" value="ECO:0007669"/>
    <property type="project" value="TreeGrafter"/>
</dbReference>
<keyword evidence="3" id="KW-1003">Cell membrane</keyword>
<feature type="domain" description="ABC transmembrane type-1" evidence="8">
    <location>
        <begin position="19"/>
        <end position="207"/>
    </location>
</feature>
<evidence type="ECO:0000313" key="10">
    <source>
        <dbReference type="EMBL" id="MCH6266976.1"/>
    </source>
</evidence>
<keyword evidence="4 7" id="KW-0812">Transmembrane</keyword>
<feature type="transmembrane region" description="Helical" evidence="7">
    <location>
        <begin position="189"/>
        <end position="210"/>
    </location>
</feature>
<reference evidence="9" key="1">
    <citation type="submission" date="2021-05" db="EMBL/GenBank/DDBJ databases">
        <title>Novel Bacillus species.</title>
        <authorList>
            <person name="Liu G."/>
        </authorList>
    </citation>
    <scope>NUCLEOTIDE SEQUENCE</scope>
    <source>
        <strain evidence="9 11">FJAT-50051</strain>
    </source>
</reference>
<evidence type="ECO:0000256" key="5">
    <source>
        <dbReference type="ARBA" id="ARBA00022989"/>
    </source>
</evidence>
<evidence type="ECO:0000313" key="9">
    <source>
        <dbReference type="EMBL" id="MBS4188293.1"/>
    </source>
</evidence>
<organism evidence="9">
    <name type="scientific">Neobacillus citreus</name>
    <dbReference type="NCBI Taxonomy" id="2833578"/>
    <lineage>
        <taxon>Bacteria</taxon>
        <taxon>Bacillati</taxon>
        <taxon>Bacillota</taxon>
        <taxon>Bacilli</taxon>
        <taxon>Bacillales</taxon>
        <taxon>Bacillaceae</taxon>
        <taxon>Neobacillus</taxon>
    </lineage>
</organism>
<dbReference type="PANTHER" id="PTHR30614:SF35">
    <property type="entry name" value="ABC TRANSPORTER PERMEASE PROTEIN"/>
    <property type="match status" value="1"/>
</dbReference>
<gene>
    <name evidence="10" type="ORF">KHB02_015750</name>
    <name evidence="9" type="ORF">KHB02_43725</name>
</gene>
<dbReference type="InterPro" id="IPR043429">
    <property type="entry name" value="ArtM/GltK/GlnP/TcyL/YhdX-like"/>
</dbReference>
<dbReference type="EMBL" id="JAGYPE010000010">
    <property type="protein sequence ID" value="MBS4188293.1"/>
    <property type="molecule type" value="Genomic_DNA"/>
</dbReference>
<dbReference type="InterPro" id="IPR035906">
    <property type="entry name" value="MetI-like_sf"/>
</dbReference>
<comment type="subcellular location">
    <subcellularLocation>
        <location evidence="1 7">Cell membrane</location>
        <topology evidence="1 7">Multi-pass membrane protein</topology>
    </subcellularLocation>
</comment>
<dbReference type="GO" id="GO:0043190">
    <property type="term" value="C:ATP-binding cassette (ABC) transporter complex"/>
    <property type="evidence" value="ECO:0007669"/>
    <property type="project" value="InterPro"/>
</dbReference>
<evidence type="ECO:0000256" key="7">
    <source>
        <dbReference type="RuleBase" id="RU363032"/>
    </source>
</evidence>
<evidence type="ECO:0000256" key="4">
    <source>
        <dbReference type="ARBA" id="ARBA00022692"/>
    </source>
</evidence>
<keyword evidence="5 7" id="KW-1133">Transmembrane helix</keyword>
<evidence type="ECO:0000256" key="1">
    <source>
        <dbReference type="ARBA" id="ARBA00004651"/>
    </source>
</evidence>
<comment type="caution">
    <text evidence="9">The sequence shown here is derived from an EMBL/GenBank/DDBJ whole genome shotgun (WGS) entry which is preliminary data.</text>
</comment>
<dbReference type="PANTHER" id="PTHR30614">
    <property type="entry name" value="MEMBRANE COMPONENT OF AMINO ACID ABC TRANSPORTER"/>
    <property type="match status" value="1"/>
</dbReference>
<dbReference type="PROSITE" id="PS50928">
    <property type="entry name" value="ABC_TM1"/>
    <property type="match status" value="1"/>
</dbReference>
<dbReference type="Proteomes" id="UP000677265">
    <property type="component" value="Unassembled WGS sequence"/>
</dbReference>
<dbReference type="GO" id="GO:0022857">
    <property type="term" value="F:transmembrane transporter activity"/>
    <property type="evidence" value="ECO:0007669"/>
    <property type="project" value="InterPro"/>
</dbReference>
<evidence type="ECO:0000256" key="2">
    <source>
        <dbReference type="ARBA" id="ARBA00022448"/>
    </source>
</evidence>
<dbReference type="CDD" id="cd06261">
    <property type="entry name" value="TM_PBP2"/>
    <property type="match status" value="1"/>
</dbReference>
<dbReference type="Pfam" id="PF00528">
    <property type="entry name" value="BPD_transp_1"/>
    <property type="match status" value="1"/>
</dbReference>
<keyword evidence="2 7" id="KW-0813">Transport</keyword>
<dbReference type="AlphaFoldDB" id="A0A942TAT2"/>
<proteinExistence type="inferred from homology"/>
<dbReference type="InterPro" id="IPR010065">
    <property type="entry name" value="AA_ABC_transptr_permease_3TM"/>
</dbReference>
<evidence type="ECO:0000256" key="3">
    <source>
        <dbReference type="ARBA" id="ARBA00022475"/>
    </source>
</evidence>
<keyword evidence="11" id="KW-1185">Reference proteome</keyword>
<name>A0A942TAT2_9BACI</name>
<evidence type="ECO:0000259" key="8">
    <source>
        <dbReference type="PROSITE" id="PS50928"/>
    </source>
</evidence>